<evidence type="ECO:0000313" key="4">
    <source>
        <dbReference type="Proteomes" id="UP000238348"/>
    </source>
</evidence>
<evidence type="ECO:0000259" key="2">
    <source>
        <dbReference type="Pfam" id="PF26641"/>
    </source>
</evidence>
<proteinExistence type="predicted"/>
<keyword evidence="1" id="KW-0732">Signal</keyword>
<dbReference type="Proteomes" id="UP000238348">
    <property type="component" value="Chromosome"/>
</dbReference>
<dbReference type="EMBL" id="CP012673">
    <property type="protein sequence ID" value="AUX44250.1"/>
    <property type="molecule type" value="Genomic_DNA"/>
</dbReference>
<dbReference type="PROSITE" id="PS51257">
    <property type="entry name" value="PROKAR_LIPOPROTEIN"/>
    <property type="match status" value="1"/>
</dbReference>
<dbReference type="AlphaFoldDB" id="A0A2L0EY88"/>
<organism evidence="3 4">
    <name type="scientific">Sorangium cellulosum</name>
    <name type="common">Polyangium cellulosum</name>
    <dbReference type="NCBI Taxonomy" id="56"/>
    <lineage>
        <taxon>Bacteria</taxon>
        <taxon>Pseudomonadati</taxon>
        <taxon>Myxococcota</taxon>
        <taxon>Polyangia</taxon>
        <taxon>Polyangiales</taxon>
        <taxon>Polyangiaceae</taxon>
        <taxon>Sorangium</taxon>
    </lineage>
</organism>
<feature type="chain" id="PRO_5014856325" description="DUF8213 domain-containing protein" evidence="1">
    <location>
        <begin position="20"/>
        <end position="299"/>
    </location>
</feature>
<feature type="signal peptide" evidence="1">
    <location>
        <begin position="1"/>
        <end position="19"/>
    </location>
</feature>
<evidence type="ECO:0000313" key="3">
    <source>
        <dbReference type="EMBL" id="AUX44250.1"/>
    </source>
</evidence>
<name>A0A2L0EY88_SORCE</name>
<feature type="domain" description="DUF8213" evidence="2">
    <location>
        <begin position="236"/>
        <end position="298"/>
    </location>
</feature>
<accession>A0A2L0EY88</accession>
<protein>
    <recommendedName>
        <fullName evidence="2">DUF8213 domain-containing protein</fullName>
    </recommendedName>
</protein>
<evidence type="ECO:0000256" key="1">
    <source>
        <dbReference type="SAM" id="SignalP"/>
    </source>
</evidence>
<sequence>MSRMRLLSGVAAAVLGAAACTTISGEEPSASPGAEAGEAELRITAHTETAFAGTFDAKGEGELVEFEAHRTGPATATLHLEVNGQPFDASYDGEAMTARWNGYNGALYPEDLAALKHTLAALGDHFGGDQESLRLHEDFLVRRISFWSEAPAGLTMPERELDLSAPHGETVRVAPPGVVVHEEGAAESETGALEVNHQAANEDGILYLRCNVASIAVHDASGHCTQFESIFAGPNSDDCYGKCGSGCGFGTAGYTYDCLDHDRCGRAHGGSANPWDDECGDEYWEADDDFLNSIIGRCL</sequence>
<dbReference type="InterPro" id="IPR058526">
    <property type="entry name" value="DUF8213"/>
</dbReference>
<gene>
    <name evidence="3" type="ORF">SOCE26_057140</name>
</gene>
<reference evidence="3 4" key="1">
    <citation type="submission" date="2015-09" db="EMBL/GenBank/DDBJ databases">
        <title>Sorangium comparison.</title>
        <authorList>
            <person name="Zaburannyi N."/>
            <person name="Bunk B."/>
            <person name="Overmann J."/>
            <person name="Mueller R."/>
        </authorList>
    </citation>
    <scope>NUCLEOTIDE SEQUENCE [LARGE SCALE GENOMIC DNA]</scope>
    <source>
        <strain evidence="3 4">So ce26</strain>
    </source>
</reference>
<dbReference type="Pfam" id="PF26641">
    <property type="entry name" value="DUF8213"/>
    <property type="match status" value="1"/>
</dbReference>